<dbReference type="AlphaFoldDB" id="A0A5B6VC85"/>
<dbReference type="Pfam" id="PF24626">
    <property type="entry name" value="SH3_Tf2-1"/>
    <property type="match status" value="1"/>
</dbReference>
<dbReference type="InterPro" id="IPR050951">
    <property type="entry name" value="Retrovirus_Pol_polyprotein"/>
</dbReference>
<dbReference type="InterPro" id="IPR036397">
    <property type="entry name" value="RNaseH_sf"/>
</dbReference>
<evidence type="ECO:0000313" key="2">
    <source>
        <dbReference type="EMBL" id="KAA3466693.1"/>
    </source>
</evidence>
<dbReference type="SUPFAM" id="SSF53098">
    <property type="entry name" value="Ribonuclease H-like"/>
    <property type="match status" value="1"/>
</dbReference>
<proteinExistence type="predicted"/>
<dbReference type="PROSITE" id="PS50994">
    <property type="entry name" value="INTEGRASE"/>
    <property type="match status" value="1"/>
</dbReference>
<accession>A0A5B6VC85</accession>
<dbReference type="InterPro" id="IPR012337">
    <property type="entry name" value="RNaseH-like_sf"/>
</dbReference>
<reference evidence="3" key="1">
    <citation type="journal article" date="2019" name="Plant Biotechnol. J.">
        <title>Genome sequencing of the Australian wild diploid species Gossypium australe highlights disease resistance and delayed gland morphogenesis.</title>
        <authorList>
            <person name="Cai Y."/>
            <person name="Cai X."/>
            <person name="Wang Q."/>
            <person name="Wang P."/>
            <person name="Zhang Y."/>
            <person name="Cai C."/>
            <person name="Xu Y."/>
            <person name="Wang K."/>
            <person name="Zhou Z."/>
            <person name="Wang C."/>
            <person name="Geng S."/>
            <person name="Li B."/>
            <person name="Dong Q."/>
            <person name="Hou Y."/>
            <person name="Wang H."/>
            <person name="Ai P."/>
            <person name="Liu Z."/>
            <person name="Yi F."/>
            <person name="Sun M."/>
            <person name="An G."/>
            <person name="Cheng J."/>
            <person name="Zhang Y."/>
            <person name="Shi Q."/>
            <person name="Xie Y."/>
            <person name="Shi X."/>
            <person name="Chang Y."/>
            <person name="Huang F."/>
            <person name="Chen Y."/>
            <person name="Hong S."/>
            <person name="Mi L."/>
            <person name="Sun Q."/>
            <person name="Zhang L."/>
            <person name="Zhou B."/>
            <person name="Peng R."/>
            <person name="Zhang X."/>
            <person name="Liu F."/>
        </authorList>
    </citation>
    <scope>NUCLEOTIDE SEQUENCE [LARGE SCALE GENOMIC DNA]</scope>
    <source>
        <strain evidence="3">cv. PA1801</strain>
    </source>
</reference>
<dbReference type="OrthoDB" id="115950at2759"/>
<name>A0A5B6VC85_9ROSI</name>
<dbReference type="PANTHER" id="PTHR37984:SF15">
    <property type="entry name" value="INTEGRASE CATALYTIC DOMAIN-CONTAINING PROTEIN"/>
    <property type="match status" value="1"/>
</dbReference>
<keyword evidence="3" id="KW-1185">Reference proteome</keyword>
<dbReference type="InterPro" id="IPR056924">
    <property type="entry name" value="SH3_Tf2-1"/>
</dbReference>
<dbReference type="EMBL" id="SMMG02000007">
    <property type="protein sequence ID" value="KAA3466693.1"/>
    <property type="molecule type" value="Genomic_DNA"/>
</dbReference>
<dbReference type="GO" id="GO:0015074">
    <property type="term" value="P:DNA integration"/>
    <property type="evidence" value="ECO:0007669"/>
    <property type="project" value="InterPro"/>
</dbReference>
<protein>
    <submittedName>
        <fullName evidence="2">Polyprotein</fullName>
    </submittedName>
</protein>
<sequence length="170" mass="19934">MDFIKRIPKSMKYDYIRVVDDKFTKYAHFVALSHPYTTPEIAKIYLHHIYKLHGHPKFVILDKDKALTNLFSQQLMKNLGTTTLFSTAYYPEIDGQPERLNQCLEQYLRQTFLALQRNLKLVVCYYGPYTIEVKIGSIAYKLELSNSAKIHLIFHISLLKKKVEMDSILT</sequence>
<dbReference type="GO" id="GO:0003676">
    <property type="term" value="F:nucleic acid binding"/>
    <property type="evidence" value="ECO:0007669"/>
    <property type="project" value="InterPro"/>
</dbReference>
<evidence type="ECO:0000259" key="1">
    <source>
        <dbReference type="PROSITE" id="PS50994"/>
    </source>
</evidence>
<feature type="domain" description="Integrase catalytic" evidence="1">
    <location>
        <begin position="1"/>
        <end position="170"/>
    </location>
</feature>
<dbReference type="InterPro" id="IPR001584">
    <property type="entry name" value="Integrase_cat-core"/>
</dbReference>
<evidence type="ECO:0000313" key="3">
    <source>
        <dbReference type="Proteomes" id="UP000325315"/>
    </source>
</evidence>
<organism evidence="2 3">
    <name type="scientific">Gossypium australe</name>
    <dbReference type="NCBI Taxonomy" id="47621"/>
    <lineage>
        <taxon>Eukaryota</taxon>
        <taxon>Viridiplantae</taxon>
        <taxon>Streptophyta</taxon>
        <taxon>Embryophyta</taxon>
        <taxon>Tracheophyta</taxon>
        <taxon>Spermatophyta</taxon>
        <taxon>Magnoliopsida</taxon>
        <taxon>eudicotyledons</taxon>
        <taxon>Gunneridae</taxon>
        <taxon>Pentapetalae</taxon>
        <taxon>rosids</taxon>
        <taxon>malvids</taxon>
        <taxon>Malvales</taxon>
        <taxon>Malvaceae</taxon>
        <taxon>Malvoideae</taxon>
        <taxon>Gossypium</taxon>
    </lineage>
</organism>
<dbReference type="PANTHER" id="PTHR37984">
    <property type="entry name" value="PROTEIN CBG26694"/>
    <property type="match status" value="1"/>
</dbReference>
<dbReference type="Gene3D" id="3.30.420.10">
    <property type="entry name" value="Ribonuclease H-like superfamily/Ribonuclease H"/>
    <property type="match status" value="1"/>
</dbReference>
<gene>
    <name evidence="2" type="ORF">EPI10_001765</name>
</gene>
<comment type="caution">
    <text evidence="2">The sequence shown here is derived from an EMBL/GenBank/DDBJ whole genome shotgun (WGS) entry which is preliminary data.</text>
</comment>
<dbReference type="Proteomes" id="UP000325315">
    <property type="component" value="Unassembled WGS sequence"/>
</dbReference>